<dbReference type="EMBL" id="CP014782">
    <property type="protein sequence ID" value="AQS35862.1"/>
    <property type="molecule type" value="Genomic_DNA"/>
</dbReference>
<sequence>MSSIAPVHASSNLVHNLSCSFWEARGVLLLSLCLLQFCSGVQAQDLEPRSYTNIPTGMNFMVLGYAHSQGEVSPSPGAPVEDVQLNIDAAAIGYAHSFSLGGRSSKIDMGVSRVCFDGSAMLAGETIFADRCGYTDPSIRLTWNFFGAPALSPKEFATWKQGVVIGTSLQVTAPLGSYEETRLLNAGTNRWVFRPGIGMSQKLGRWYYNLIASARIYADNDEYYNDLGLTQEPQYTFQGHLIYSISPGHWISFNSNYFFGGETTKGEIESNDYQENSRFGLTYSIPLSRHHSIKLNYSKGVLTRVGNDFDSFGAFWLYNF</sequence>
<keyword evidence="2" id="KW-1185">Reference proteome</keyword>
<dbReference type="AlphaFoldDB" id="A0A1S6HK21"/>
<organism evidence="1 2">
    <name type="scientific">Shewanella psychrophila</name>
    <dbReference type="NCBI Taxonomy" id="225848"/>
    <lineage>
        <taxon>Bacteria</taxon>
        <taxon>Pseudomonadati</taxon>
        <taxon>Pseudomonadota</taxon>
        <taxon>Gammaproteobacteria</taxon>
        <taxon>Alteromonadales</taxon>
        <taxon>Shewanellaceae</taxon>
        <taxon>Shewanella</taxon>
    </lineage>
</organism>
<proteinExistence type="predicted"/>
<name>A0A1S6HK21_9GAMM</name>
<evidence type="ECO:0000313" key="2">
    <source>
        <dbReference type="Proteomes" id="UP000189545"/>
    </source>
</evidence>
<reference evidence="1 2" key="1">
    <citation type="submission" date="2016-03" db="EMBL/GenBank/DDBJ databases">
        <title>Complete genome sequence of Shewanella psychrophila WP2, a deep sea bacterium isolated from west Pacific sediment.</title>
        <authorList>
            <person name="Xu G."/>
            <person name="Jian H."/>
        </authorList>
    </citation>
    <scope>NUCLEOTIDE SEQUENCE [LARGE SCALE GENOMIC DNA]</scope>
    <source>
        <strain evidence="1 2">WP2</strain>
    </source>
</reference>
<accession>A0A1S6HK21</accession>
<dbReference type="STRING" id="225848.Sps_00668"/>
<dbReference type="Proteomes" id="UP000189545">
    <property type="component" value="Chromosome"/>
</dbReference>
<dbReference type="KEGG" id="spsw:Sps_00668"/>
<protein>
    <submittedName>
        <fullName evidence="1">Putative MetA-pathway of phenol degradation</fullName>
    </submittedName>
</protein>
<dbReference type="Pfam" id="PF13557">
    <property type="entry name" value="Phenol_MetA_deg"/>
    <property type="match status" value="1"/>
</dbReference>
<gene>
    <name evidence="1" type="ORF">Sps_00668</name>
</gene>
<evidence type="ECO:0000313" key="1">
    <source>
        <dbReference type="EMBL" id="AQS35862.1"/>
    </source>
</evidence>
<dbReference type="InterPro" id="IPR025737">
    <property type="entry name" value="FApF"/>
</dbReference>